<feature type="transmembrane region" description="Helical" evidence="1">
    <location>
        <begin position="159"/>
        <end position="178"/>
    </location>
</feature>
<evidence type="ECO:0000313" key="3">
    <source>
        <dbReference type="Proteomes" id="UP001150062"/>
    </source>
</evidence>
<feature type="transmembrane region" description="Helical" evidence="1">
    <location>
        <begin position="497"/>
        <end position="517"/>
    </location>
</feature>
<keyword evidence="1" id="KW-1133">Transmembrane helix</keyword>
<dbReference type="Proteomes" id="UP001150062">
    <property type="component" value="Unassembled WGS sequence"/>
</dbReference>
<keyword evidence="1" id="KW-0472">Membrane</keyword>
<feature type="transmembrane region" description="Helical" evidence="1">
    <location>
        <begin position="644"/>
        <end position="665"/>
    </location>
</feature>
<gene>
    <name evidence="2" type="ORF">M0813_29297</name>
</gene>
<keyword evidence="1" id="KW-0812">Transmembrane</keyword>
<feature type="transmembrane region" description="Helical" evidence="1">
    <location>
        <begin position="110"/>
        <end position="133"/>
    </location>
</feature>
<feature type="transmembrane region" description="Helical" evidence="1">
    <location>
        <begin position="569"/>
        <end position="591"/>
    </location>
</feature>
<feature type="transmembrane region" description="Helical" evidence="1">
    <location>
        <begin position="398"/>
        <end position="417"/>
    </location>
</feature>
<sequence>MDCEADQPPILESKIYSVEQIYGEDTVIDLELEVKPESKPDEKQAIRSLTNFVFPLWHPIYRFYERADQELKFPSVFSFIFWLITLLFLLIEQIYLVLYTKKLKPFDSTVMYYLSIVILIVLLVLYIFSIFLIKNKRIKIKSFFQSVLDEDFKISKNTIYYFQVFIVLHLIQFCFFLLGYQNELSNLTYKEKLGIGGLQNLMCLSALFYSSFARIIRTADFMDPLGQTNNLNIENIAINFLDCASLYSVFYGSKTQDKVLNQFVDPYFLNITIALWFFSNMVRILFSTSINLPLSHFFWKRILKKGKGTDQLISELKNSDLLKKKVTRQIGILDKQNASKGEQKVKFVYTNESNNSNDEEYDDDDDNKYGEDSSPVEIMRSHFTFFYRNQLSIKFEKICSTFSVLPEIFSLIIRLYLLSVNAQFEQTWFLFKNIYCLWRYLCNALQSYNCNSKWLNGKMNKWSHLKQSAFWFILFNVSYLSITTLLDYYIYLTNGKTAWIATGVSVLLTIVTIICYFKNLDELRELGYTSSWITYLVGIHNFFLLAAIAGGRMPYLYWGITKLKETRANSIWCQQNLILLIICCSLIFFLLQKSLSAMSHVEENHIRKQRAYSVNYQLYQLLNPDTNYLESKLYFNNLRHNEHLLSILDFINAATFLSLALSYQIDYDNKHIYRTGIALCFFSTILKRCFVMLKNGGYIQKPNRVQTIFNNIDDKVNRNKKTKRTKGTQKMMKKKSQLIPLKNYCDFQDEIVVFHATPSTKLIDR</sequence>
<name>A0ABQ8XTK8_9EUKA</name>
<keyword evidence="3" id="KW-1185">Reference proteome</keyword>
<feature type="transmembrane region" description="Helical" evidence="1">
    <location>
        <begin position="76"/>
        <end position="98"/>
    </location>
</feature>
<comment type="caution">
    <text evidence="2">The sequence shown here is derived from an EMBL/GenBank/DDBJ whole genome shotgun (WGS) entry which is preliminary data.</text>
</comment>
<proteinExistence type="predicted"/>
<evidence type="ECO:0000313" key="2">
    <source>
        <dbReference type="EMBL" id="KAJ6234704.1"/>
    </source>
</evidence>
<organism evidence="2 3">
    <name type="scientific">Anaeramoeba flamelloides</name>
    <dbReference type="NCBI Taxonomy" id="1746091"/>
    <lineage>
        <taxon>Eukaryota</taxon>
        <taxon>Metamonada</taxon>
        <taxon>Anaeramoebidae</taxon>
        <taxon>Anaeramoeba</taxon>
    </lineage>
</organism>
<feature type="transmembrane region" description="Helical" evidence="1">
    <location>
        <begin position="198"/>
        <end position="216"/>
    </location>
</feature>
<protein>
    <submittedName>
        <fullName evidence="2">Uncharacterized protein</fullName>
    </submittedName>
</protein>
<evidence type="ECO:0000256" key="1">
    <source>
        <dbReference type="SAM" id="Phobius"/>
    </source>
</evidence>
<dbReference type="EMBL" id="JAOAOG010000269">
    <property type="protein sequence ID" value="KAJ6234704.1"/>
    <property type="molecule type" value="Genomic_DNA"/>
</dbReference>
<reference evidence="2" key="1">
    <citation type="submission" date="2022-08" db="EMBL/GenBank/DDBJ databases">
        <title>Novel sulfate-reducing endosymbionts in the free-living metamonad Anaeramoeba.</title>
        <authorList>
            <person name="Jerlstrom-Hultqvist J."/>
            <person name="Cepicka I."/>
            <person name="Gallot-Lavallee L."/>
            <person name="Salas-Leiva D."/>
            <person name="Curtis B.A."/>
            <person name="Zahonova K."/>
            <person name="Pipaliya S."/>
            <person name="Dacks J."/>
            <person name="Roger A.J."/>
        </authorList>
    </citation>
    <scope>NUCLEOTIDE SEQUENCE</scope>
    <source>
        <strain evidence="2">Schooner1</strain>
    </source>
</reference>
<feature type="transmembrane region" description="Helical" evidence="1">
    <location>
        <begin position="529"/>
        <end position="549"/>
    </location>
</feature>
<accession>A0ABQ8XTK8</accession>
<feature type="transmembrane region" description="Helical" evidence="1">
    <location>
        <begin position="469"/>
        <end position="491"/>
    </location>
</feature>